<dbReference type="InterPro" id="IPR017651">
    <property type="entry name" value="Arg/Orn_succinylTfrase_asu"/>
</dbReference>
<feature type="region of interest" description="Disordered" evidence="4">
    <location>
        <begin position="352"/>
        <end position="381"/>
    </location>
</feature>
<keyword evidence="3" id="KW-0012">Acyltransferase</keyword>
<dbReference type="PANTHER" id="PTHR30420:SF1">
    <property type="entry name" value="ARGININE N-SUCCINYLTRANSFERASE"/>
    <property type="match status" value="1"/>
</dbReference>
<dbReference type="RefSeq" id="WP_121274853.1">
    <property type="nucleotide sequence ID" value="NZ_RBZV01000001.1"/>
</dbReference>
<dbReference type="Proteomes" id="UP000280434">
    <property type="component" value="Unassembled WGS sequence"/>
</dbReference>
<evidence type="ECO:0000313" key="5">
    <source>
        <dbReference type="EMBL" id="RKP52783.1"/>
    </source>
</evidence>
<gene>
    <name evidence="5" type="primary">aruF</name>
    <name evidence="5" type="ORF">D7S89_00900</name>
</gene>
<evidence type="ECO:0000256" key="2">
    <source>
        <dbReference type="ARBA" id="ARBA00022679"/>
    </source>
</evidence>
<comment type="caution">
    <text evidence="5">The sequence shown here is derived from an EMBL/GenBank/DDBJ whole genome shotgun (WGS) entry which is preliminary data.</text>
</comment>
<dbReference type="OrthoDB" id="21121at2"/>
<keyword evidence="6" id="KW-1185">Reference proteome</keyword>
<dbReference type="AlphaFoldDB" id="A0A494XYZ9"/>
<feature type="compositionally biased region" description="Basic and acidic residues" evidence="4">
    <location>
        <begin position="353"/>
        <end position="362"/>
    </location>
</feature>
<name>A0A494XYZ9_9BURK</name>
<evidence type="ECO:0000256" key="1">
    <source>
        <dbReference type="ARBA" id="ARBA00022503"/>
    </source>
</evidence>
<dbReference type="Pfam" id="PF04958">
    <property type="entry name" value="AstA"/>
    <property type="match status" value="1"/>
</dbReference>
<evidence type="ECO:0000313" key="6">
    <source>
        <dbReference type="Proteomes" id="UP000280434"/>
    </source>
</evidence>
<dbReference type="PANTHER" id="PTHR30420">
    <property type="entry name" value="N-SUCCINYLARGININE DIHYDROLASE"/>
    <property type="match status" value="1"/>
</dbReference>
<protein>
    <submittedName>
        <fullName evidence="5">Arginine/ornithine succinyltransferase subunit alpha</fullName>
    </submittedName>
</protein>
<feature type="compositionally biased region" description="Polar residues" evidence="4">
    <location>
        <begin position="369"/>
        <end position="381"/>
    </location>
</feature>
<dbReference type="NCBIfam" id="TIGR03245">
    <property type="entry name" value="arg_AOST_alph"/>
    <property type="match status" value="1"/>
</dbReference>
<dbReference type="InterPro" id="IPR007041">
    <property type="entry name" value="Arg_succinylTrfase_AstA/AruG"/>
</dbReference>
<sequence length="381" mass="41448">MLFVRPGRLSDLDALEAMARAAQPVLHSLPHDRRALEARVALSEDSFRAQVDFPGEEFYLFVLEDGASGKLLGTASIVAQAGYAEPFYAFRNDALIHASRELHVNRKIHALTMSHELTGKSRLAGFYIDPSLTGDAAAHLLSRARMMYVAANRRRFSSEVFSLLLGVTDEAGTSPFWEAVGRKFFGRDFAQIEMASGGRSRTFIAEVMPSYPLYVPLLPEAAQRVLGEPDTKALLAYDIHLEEGFEPDRFVDIFDAGPVLTAQVDRSACVAHNETRIVREGAERAAPTLDDTTTSYLVASNRAGDFRCVLAELAGPAAPGKRGEPAGDAPLTSAARAALGVVDGDTVRCVPLHRRDSEAHETDADEPYTDTQSVNQSGGRR</sequence>
<dbReference type="NCBIfam" id="TIGR03243">
    <property type="entry name" value="arg_catab_AOST"/>
    <property type="match status" value="1"/>
</dbReference>
<dbReference type="SUPFAM" id="SSF55729">
    <property type="entry name" value="Acyl-CoA N-acyltransferases (Nat)"/>
    <property type="match status" value="1"/>
</dbReference>
<evidence type="ECO:0000256" key="3">
    <source>
        <dbReference type="ARBA" id="ARBA00023315"/>
    </source>
</evidence>
<dbReference type="GO" id="GO:0006527">
    <property type="term" value="P:L-arginine catabolic process"/>
    <property type="evidence" value="ECO:0007669"/>
    <property type="project" value="InterPro"/>
</dbReference>
<keyword evidence="2 5" id="KW-0808">Transferase</keyword>
<accession>A0A494XYZ9</accession>
<dbReference type="InterPro" id="IPR016181">
    <property type="entry name" value="Acyl_CoA_acyltransferase"/>
</dbReference>
<keyword evidence="1" id="KW-0056">Arginine metabolism</keyword>
<dbReference type="Gene3D" id="2.40.40.20">
    <property type="match status" value="1"/>
</dbReference>
<proteinExistence type="predicted"/>
<organism evidence="5 6">
    <name type="scientific">Trinickia fusca</name>
    <dbReference type="NCBI Taxonomy" id="2419777"/>
    <lineage>
        <taxon>Bacteria</taxon>
        <taxon>Pseudomonadati</taxon>
        <taxon>Pseudomonadota</taxon>
        <taxon>Betaproteobacteria</taxon>
        <taxon>Burkholderiales</taxon>
        <taxon>Burkholderiaceae</taxon>
        <taxon>Trinickia</taxon>
    </lineage>
</organism>
<reference evidence="5 6" key="1">
    <citation type="submission" date="2018-10" db="EMBL/GenBank/DDBJ databases">
        <title>Paraburkholderia sp. 7MK8-2, isolated from soil.</title>
        <authorList>
            <person name="Gao Z.-H."/>
            <person name="Qiu L.-H."/>
        </authorList>
    </citation>
    <scope>NUCLEOTIDE SEQUENCE [LARGE SCALE GENOMIC DNA]</scope>
    <source>
        <strain evidence="5 6">7MK8-2</strain>
    </source>
</reference>
<evidence type="ECO:0000256" key="4">
    <source>
        <dbReference type="SAM" id="MobiDB-lite"/>
    </source>
</evidence>
<dbReference type="EMBL" id="RBZV01000001">
    <property type="protein sequence ID" value="RKP52783.1"/>
    <property type="molecule type" value="Genomic_DNA"/>
</dbReference>
<dbReference type="GO" id="GO:0008791">
    <property type="term" value="F:arginine N-succinyltransferase activity"/>
    <property type="evidence" value="ECO:0007669"/>
    <property type="project" value="InterPro"/>
</dbReference>